<name>A0A100HQM8_9DEIO</name>
<protein>
    <submittedName>
        <fullName evidence="1">Arabinose efflux permease family protein</fullName>
    </submittedName>
</protein>
<keyword evidence="2" id="KW-1185">Reference proteome</keyword>
<organism evidence="1 2">
    <name type="scientific">Deinococcus grandis</name>
    <dbReference type="NCBI Taxonomy" id="57498"/>
    <lineage>
        <taxon>Bacteria</taxon>
        <taxon>Thermotogati</taxon>
        <taxon>Deinococcota</taxon>
        <taxon>Deinococci</taxon>
        <taxon>Deinococcales</taxon>
        <taxon>Deinococcaceae</taxon>
        <taxon>Deinococcus</taxon>
    </lineage>
</organism>
<comment type="caution">
    <text evidence="1">The sequence shown here is derived from an EMBL/GenBank/DDBJ whole genome shotgun (WGS) entry which is preliminary data.</text>
</comment>
<dbReference type="EMBL" id="BCMS01000006">
    <property type="protein sequence ID" value="GAQ23884.1"/>
    <property type="molecule type" value="Genomic_DNA"/>
</dbReference>
<dbReference type="OrthoDB" id="3078650at2"/>
<evidence type="ECO:0000313" key="1">
    <source>
        <dbReference type="EMBL" id="GAQ23884.1"/>
    </source>
</evidence>
<accession>A0A100HQM8</accession>
<gene>
    <name evidence="1" type="ORF">DEIGR_400017</name>
</gene>
<proteinExistence type="predicted"/>
<evidence type="ECO:0000313" key="2">
    <source>
        <dbReference type="Proteomes" id="UP000056209"/>
    </source>
</evidence>
<reference evidence="2" key="1">
    <citation type="submission" date="2015-11" db="EMBL/GenBank/DDBJ databases">
        <title>Draft Genome Sequence of the Radioresistant Bacterium Deinococcus grandis, Isolated from Freshwater Fish in Japan.</title>
        <authorList>
            <person name="Satoh K."/>
            <person name="Onodera T."/>
            <person name="Omoso K."/>
            <person name="Takeda-Yano K."/>
            <person name="Katayama T."/>
            <person name="Oono Y."/>
            <person name="Narumi I."/>
        </authorList>
    </citation>
    <scope>NUCLEOTIDE SEQUENCE [LARGE SCALE GENOMIC DNA]</scope>
    <source>
        <strain evidence="2">ATCC 43672</strain>
    </source>
</reference>
<dbReference type="AlphaFoldDB" id="A0A100HQM8"/>
<sequence length="84" mass="9243">MTAVTFNFDEPSLHALHAMSRPGAPEPLAETVTDSLLILRTLQGLVAQGFTDLIVRLPRTGQERQIIAPGLTRIAQRRGPPHDY</sequence>
<dbReference type="Proteomes" id="UP000056209">
    <property type="component" value="Unassembled WGS sequence"/>
</dbReference>
<dbReference type="RefSeq" id="WP_058980017.1">
    <property type="nucleotide sequence ID" value="NZ_BCMS01000006.1"/>
</dbReference>